<dbReference type="GO" id="GO:0050660">
    <property type="term" value="F:flavin adenine dinucleotide binding"/>
    <property type="evidence" value="ECO:0007669"/>
    <property type="project" value="TreeGrafter"/>
</dbReference>
<dbReference type="PANTHER" id="PTHR47354:SF8">
    <property type="entry name" value="1,2-PHENYLACETYL-COA EPOXIDASE, SUBUNIT E"/>
    <property type="match status" value="1"/>
</dbReference>
<dbReference type="SUPFAM" id="SSF54292">
    <property type="entry name" value="2Fe-2S ferredoxin-like"/>
    <property type="match status" value="1"/>
</dbReference>
<dbReference type="PROSITE" id="PS51085">
    <property type="entry name" value="2FE2S_FER_2"/>
    <property type="match status" value="1"/>
</dbReference>
<feature type="transmembrane region" description="Helical" evidence="9">
    <location>
        <begin position="169"/>
        <end position="190"/>
    </location>
</feature>
<keyword evidence="4" id="KW-0479">Metal-binding</keyword>
<dbReference type="SUPFAM" id="SSF63380">
    <property type="entry name" value="Riboflavin synthase domain-like"/>
    <property type="match status" value="1"/>
</dbReference>
<evidence type="ECO:0000256" key="3">
    <source>
        <dbReference type="ARBA" id="ARBA00022714"/>
    </source>
</evidence>
<proteinExistence type="predicted"/>
<dbReference type="GO" id="GO:0051537">
    <property type="term" value="F:2 iron, 2 sulfur cluster binding"/>
    <property type="evidence" value="ECO:0007669"/>
    <property type="project" value="UniProtKB-KW"/>
</dbReference>
<dbReference type="CDD" id="cd06214">
    <property type="entry name" value="PA_degradation_oxidoreductase_like"/>
    <property type="match status" value="1"/>
</dbReference>
<dbReference type="InterPro" id="IPR001041">
    <property type="entry name" value="2Fe-2S_ferredoxin-type"/>
</dbReference>
<dbReference type="InterPro" id="IPR050415">
    <property type="entry name" value="MRET"/>
</dbReference>
<evidence type="ECO:0000256" key="8">
    <source>
        <dbReference type="ARBA" id="ARBA00023014"/>
    </source>
</evidence>
<dbReference type="GO" id="GO:0046872">
    <property type="term" value="F:metal ion binding"/>
    <property type="evidence" value="ECO:0007669"/>
    <property type="project" value="UniProtKB-KW"/>
</dbReference>
<evidence type="ECO:0000256" key="5">
    <source>
        <dbReference type="ARBA" id="ARBA00022827"/>
    </source>
</evidence>
<gene>
    <name evidence="12" type="ORF">SAMN04489732_110171</name>
</gene>
<feature type="domain" description="2Fe-2S ferredoxin-type" evidence="10">
    <location>
        <begin position="575"/>
        <end position="664"/>
    </location>
</feature>
<keyword evidence="2" id="KW-0285">Flavoprotein</keyword>
<keyword evidence="3" id="KW-0001">2Fe-2S</keyword>
<dbReference type="InterPro" id="IPR006058">
    <property type="entry name" value="2Fe2S_fd_BS"/>
</dbReference>
<reference evidence="12 13" key="1">
    <citation type="submission" date="2016-10" db="EMBL/GenBank/DDBJ databases">
        <authorList>
            <person name="de Groot N.N."/>
        </authorList>
    </citation>
    <scope>NUCLEOTIDE SEQUENCE [LARGE SCALE GENOMIC DNA]</scope>
    <source>
        <strain evidence="12 13">DSM 44993</strain>
    </source>
</reference>
<evidence type="ECO:0000313" key="13">
    <source>
        <dbReference type="Proteomes" id="UP000198582"/>
    </source>
</evidence>
<dbReference type="InterPro" id="IPR012675">
    <property type="entry name" value="Beta-grasp_dom_sf"/>
</dbReference>
<dbReference type="OrthoDB" id="9796486at2"/>
<accession>A0A1H8Y1U0</accession>
<dbReference type="InterPro" id="IPR005804">
    <property type="entry name" value="FA_desaturase_dom"/>
</dbReference>
<dbReference type="InterPro" id="IPR001433">
    <property type="entry name" value="OxRdtase_FAD/NAD-bd"/>
</dbReference>
<keyword evidence="9" id="KW-0812">Transmembrane</keyword>
<evidence type="ECO:0000256" key="9">
    <source>
        <dbReference type="SAM" id="Phobius"/>
    </source>
</evidence>
<keyword evidence="9" id="KW-0472">Membrane</keyword>
<keyword evidence="9" id="KW-1133">Transmembrane helix</keyword>
<dbReference type="SUPFAM" id="SSF52343">
    <property type="entry name" value="Ferredoxin reductase-like, C-terminal NADP-linked domain"/>
    <property type="match status" value="1"/>
</dbReference>
<dbReference type="Pfam" id="PF00175">
    <property type="entry name" value="NAD_binding_1"/>
    <property type="match status" value="1"/>
</dbReference>
<dbReference type="GO" id="GO:0006629">
    <property type="term" value="P:lipid metabolic process"/>
    <property type="evidence" value="ECO:0007669"/>
    <property type="project" value="InterPro"/>
</dbReference>
<dbReference type="InterPro" id="IPR017938">
    <property type="entry name" value="Riboflavin_synthase-like_b-brl"/>
</dbReference>
<dbReference type="Gene3D" id="2.40.30.10">
    <property type="entry name" value="Translation factors"/>
    <property type="match status" value="1"/>
</dbReference>
<dbReference type="Proteomes" id="UP000198582">
    <property type="component" value="Unassembled WGS sequence"/>
</dbReference>
<feature type="transmembrane region" description="Helical" evidence="9">
    <location>
        <begin position="29"/>
        <end position="52"/>
    </location>
</feature>
<evidence type="ECO:0000256" key="6">
    <source>
        <dbReference type="ARBA" id="ARBA00023002"/>
    </source>
</evidence>
<dbReference type="InterPro" id="IPR017927">
    <property type="entry name" value="FAD-bd_FR_type"/>
</dbReference>
<keyword evidence="13" id="KW-1185">Reference proteome</keyword>
<protein>
    <submittedName>
        <fullName evidence="12">Ferredoxin-NADP reductase</fullName>
    </submittedName>
</protein>
<keyword evidence="6" id="KW-0560">Oxidoreductase</keyword>
<dbReference type="STRING" id="394193.SAMN04489732_110171"/>
<feature type="domain" description="FAD-binding FR-type" evidence="11">
    <location>
        <begin position="298"/>
        <end position="402"/>
    </location>
</feature>
<dbReference type="Pfam" id="PF00970">
    <property type="entry name" value="FAD_binding_6"/>
    <property type="match status" value="1"/>
</dbReference>
<dbReference type="PROSITE" id="PS00197">
    <property type="entry name" value="2FE2S_FER_1"/>
    <property type="match status" value="1"/>
</dbReference>
<evidence type="ECO:0000256" key="1">
    <source>
        <dbReference type="ARBA" id="ARBA00001974"/>
    </source>
</evidence>
<dbReference type="GO" id="GO:0016491">
    <property type="term" value="F:oxidoreductase activity"/>
    <property type="evidence" value="ECO:0007669"/>
    <property type="project" value="UniProtKB-KW"/>
</dbReference>
<dbReference type="PROSITE" id="PS51384">
    <property type="entry name" value="FAD_FR"/>
    <property type="match status" value="1"/>
</dbReference>
<evidence type="ECO:0000256" key="4">
    <source>
        <dbReference type="ARBA" id="ARBA00022723"/>
    </source>
</evidence>
<dbReference type="InterPro" id="IPR039261">
    <property type="entry name" value="FNR_nucleotide-bd"/>
</dbReference>
<keyword evidence="8" id="KW-0411">Iron-sulfur</keyword>
<sequence length="664" mass="73118">MPVVDSRPPGAGERGPATVPGPRIALPPVSLPALALFLGGLALWATATWLLLAGLASPWLTVPLHVLATFTMFTVAHESAHHTAGRLTWLNEVLGRLSTLFVAAYGSFPLFRSLHLSSHHHAANPGPDAWVTQGHWWQLPFRWLTIDFRFARRLPQHLRGRPAAERAEGLVALAAFTALATVLVATGYGWELLVVYLIPQRLGLGLMMWWFGWLPHHAAQAAEGPAGSSPLRASLRWLAKPVLLHRNYHLQHQLRPVVPFHRYLRTRDGRELTTTEHRAWRRLTKSFAEPPAPEPGPRRFHRLRVDHVEPTGEDAVAITFAVPDQLRETFRHRPGQHVAVRALIGGMPVRRTYSICSAAESGLLRIAVRRRDGGAFSTYANSQLRPGDQLDVLPPSGGFTLTPVPARTAHYVALAAGSGITPVLSILATALRDEPHSRATLLFVNTSGATTMFADEIGALARQWAGRLHVIHYRTDERDPDLHTHRPVRHLDTVGEALAISHERYLSGRLDGTRLRALLQNRLHPAKVDRWFLCGPRGLLDLVRRTLAENYVPDEDVHFELFAGAPARRPQGAPAELSVTVGKLTSTVVTKPGETVLDASLRAGLDVPYSCTGGACGSCVAKLVRGRVDMDVRYALTEADVVENRILTCRARPTTAELAVDYDR</sequence>
<evidence type="ECO:0000259" key="10">
    <source>
        <dbReference type="PROSITE" id="PS51085"/>
    </source>
</evidence>
<dbReference type="EMBL" id="FOEF01000010">
    <property type="protein sequence ID" value="SEP46059.1"/>
    <property type="molecule type" value="Genomic_DNA"/>
</dbReference>
<organism evidence="12 13">
    <name type="scientific">Amycolatopsis saalfeldensis</name>
    <dbReference type="NCBI Taxonomy" id="394193"/>
    <lineage>
        <taxon>Bacteria</taxon>
        <taxon>Bacillati</taxon>
        <taxon>Actinomycetota</taxon>
        <taxon>Actinomycetes</taxon>
        <taxon>Pseudonocardiales</taxon>
        <taxon>Pseudonocardiaceae</taxon>
        <taxon>Amycolatopsis</taxon>
    </lineage>
</organism>
<evidence type="ECO:0000259" key="11">
    <source>
        <dbReference type="PROSITE" id="PS51384"/>
    </source>
</evidence>
<comment type="cofactor">
    <cofactor evidence="1">
        <name>FAD</name>
        <dbReference type="ChEBI" id="CHEBI:57692"/>
    </cofactor>
</comment>
<evidence type="ECO:0000256" key="7">
    <source>
        <dbReference type="ARBA" id="ARBA00023004"/>
    </source>
</evidence>
<dbReference type="PANTHER" id="PTHR47354">
    <property type="entry name" value="NADH OXIDOREDUCTASE HCR"/>
    <property type="match status" value="1"/>
</dbReference>
<dbReference type="Pfam" id="PF00487">
    <property type="entry name" value="FA_desaturase"/>
    <property type="match status" value="1"/>
</dbReference>
<dbReference type="Pfam" id="PF00111">
    <property type="entry name" value="Fer2"/>
    <property type="match status" value="1"/>
</dbReference>
<dbReference type="AlphaFoldDB" id="A0A1H8Y1U0"/>
<dbReference type="InterPro" id="IPR008333">
    <property type="entry name" value="Cbr1-like_FAD-bd_dom"/>
</dbReference>
<dbReference type="Gene3D" id="3.40.50.80">
    <property type="entry name" value="Nucleotide-binding domain of ferredoxin-NADP reductase (FNR) module"/>
    <property type="match status" value="1"/>
</dbReference>
<evidence type="ECO:0000313" key="12">
    <source>
        <dbReference type="EMBL" id="SEP46059.1"/>
    </source>
</evidence>
<evidence type="ECO:0000256" key="2">
    <source>
        <dbReference type="ARBA" id="ARBA00022630"/>
    </source>
</evidence>
<dbReference type="CDD" id="cd00207">
    <property type="entry name" value="fer2"/>
    <property type="match status" value="1"/>
</dbReference>
<keyword evidence="5" id="KW-0274">FAD</keyword>
<name>A0A1H8Y1U0_9PSEU</name>
<keyword evidence="7" id="KW-0408">Iron</keyword>
<dbReference type="InterPro" id="IPR036010">
    <property type="entry name" value="2Fe-2S_ferredoxin-like_sf"/>
</dbReference>
<dbReference type="RefSeq" id="WP_091619508.1">
    <property type="nucleotide sequence ID" value="NZ_FOEF01000010.1"/>
</dbReference>
<dbReference type="Gene3D" id="3.10.20.30">
    <property type="match status" value="1"/>
</dbReference>